<proteinExistence type="predicted"/>
<name>A0A328ECK1_9ASTE</name>
<evidence type="ECO:0000256" key="1">
    <source>
        <dbReference type="SAM" id="MobiDB-lite"/>
    </source>
</evidence>
<dbReference type="Proteomes" id="UP000249390">
    <property type="component" value="Unassembled WGS sequence"/>
</dbReference>
<keyword evidence="3" id="KW-1185">Reference proteome</keyword>
<comment type="caution">
    <text evidence="2">The sequence shown here is derived from an EMBL/GenBank/DDBJ whole genome shotgun (WGS) entry which is preliminary data.</text>
</comment>
<feature type="region of interest" description="Disordered" evidence="1">
    <location>
        <begin position="1"/>
        <end position="39"/>
    </location>
</feature>
<evidence type="ECO:0000313" key="2">
    <source>
        <dbReference type="EMBL" id="RAL54309.1"/>
    </source>
</evidence>
<dbReference type="AlphaFoldDB" id="A0A328ECK1"/>
<sequence length="96" mass="10588">MGFLISGAMSGTKRILRSNGNETEKTKKPVGTLSLENGKGGGSYQSTVHLLQHLTQQVETQNAVEKAWKNQQKILLGLRERQILEKKLMDKGVKGP</sequence>
<dbReference type="EMBL" id="NQVE01000009">
    <property type="protein sequence ID" value="RAL54309.1"/>
    <property type="molecule type" value="Genomic_DNA"/>
</dbReference>
<evidence type="ECO:0000313" key="3">
    <source>
        <dbReference type="Proteomes" id="UP000249390"/>
    </source>
</evidence>
<gene>
    <name evidence="2" type="ORF">DM860_001437</name>
</gene>
<protein>
    <submittedName>
        <fullName evidence="2">Uncharacterized protein</fullName>
    </submittedName>
</protein>
<organism evidence="2 3">
    <name type="scientific">Cuscuta australis</name>
    <dbReference type="NCBI Taxonomy" id="267555"/>
    <lineage>
        <taxon>Eukaryota</taxon>
        <taxon>Viridiplantae</taxon>
        <taxon>Streptophyta</taxon>
        <taxon>Embryophyta</taxon>
        <taxon>Tracheophyta</taxon>
        <taxon>Spermatophyta</taxon>
        <taxon>Magnoliopsida</taxon>
        <taxon>eudicotyledons</taxon>
        <taxon>Gunneridae</taxon>
        <taxon>Pentapetalae</taxon>
        <taxon>asterids</taxon>
        <taxon>lamiids</taxon>
        <taxon>Solanales</taxon>
        <taxon>Convolvulaceae</taxon>
        <taxon>Cuscuteae</taxon>
        <taxon>Cuscuta</taxon>
        <taxon>Cuscuta subgen. Grammica</taxon>
        <taxon>Cuscuta sect. Cleistogrammica</taxon>
    </lineage>
</organism>
<reference evidence="2 3" key="1">
    <citation type="submission" date="2018-06" db="EMBL/GenBank/DDBJ databases">
        <title>The Genome of Cuscuta australis (Dodder) Provides Insight into the Evolution of Plant Parasitism.</title>
        <authorList>
            <person name="Liu H."/>
        </authorList>
    </citation>
    <scope>NUCLEOTIDE SEQUENCE [LARGE SCALE GENOMIC DNA]</scope>
    <source>
        <strain evidence="3">cv. Yunnan</strain>
        <tissue evidence="2">Vines</tissue>
    </source>
</reference>
<accession>A0A328ECK1</accession>